<feature type="domain" description="N-acetyltransferase" evidence="1">
    <location>
        <begin position="1"/>
        <end position="163"/>
    </location>
</feature>
<name>A0A0M0L0S9_9BACI</name>
<dbReference type="STRING" id="284581.AMD01_13320"/>
<dbReference type="InterPro" id="IPR050276">
    <property type="entry name" value="MshD_Acetyltransferase"/>
</dbReference>
<dbReference type="PATRIC" id="fig|284581.3.peg.4790"/>
<dbReference type="Proteomes" id="UP000037558">
    <property type="component" value="Unassembled WGS sequence"/>
</dbReference>
<dbReference type="SUPFAM" id="SSF55729">
    <property type="entry name" value="Acyl-CoA N-acyltransferases (Nat)"/>
    <property type="match status" value="1"/>
</dbReference>
<evidence type="ECO:0000313" key="2">
    <source>
        <dbReference type="EMBL" id="KOO44263.1"/>
    </source>
</evidence>
<comment type="caution">
    <text evidence="2">The sequence shown here is derived from an EMBL/GenBank/DDBJ whole genome shotgun (WGS) entry which is preliminary data.</text>
</comment>
<sequence length="169" mass="19045">MKIRRAVPEDAASIARVHVDSWRTTYKGIVSEDYLNKLSYRKRQEMWEGAIPKGHVFVAESPDGRVVGFASGGKERTGKFPLYDGEMYALYILEDYQGSGTGKKLVYQLAGDLKKAGLHAMLTLVVENNRARYFYEALGGEKIGSDEVEIGRNSMVELSYGWKDLQRIL</sequence>
<dbReference type="Pfam" id="PF00583">
    <property type="entry name" value="Acetyltransf_1"/>
    <property type="match status" value="1"/>
</dbReference>
<keyword evidence="2" id="KW-0808">Transferase</keyword>
<keyword evidence="3" id="KW-1185">Reference proteome</keyword>
<protein>
    <submittedName>
        <fullName evidence="2">GNAT family acetyltransferase</fullName>
    </submittedName>
</protein>
<dbReference type="PANTHER" id="PTHR43617:SF30">
    <property type="entry name" value="HISTONE ACETYLTRANSFERASE"/>
    <property type="match status" value="1"/>
</dbReference>
<dbReference type="CDD" id="cd04301">
    <property type="entry name" value="NAT_SF"/>
    <property type="match status" value="1"/>
</dbReference>
<organism evidence="2 3">
    <name type="scientific">Priestia koreensis</name>
    <dbReference type="NCBI Taxonomy" id="284581"/>
    <lineage>
        <taxon>Bacteria</taxon>
        <taxon>Bacillati</taxon>
        <taxon>Bacillota</taxon>
        <taxon>Bacilli</taxon>
        <taxon>Bacillales</taxon>
        <taxon>Bacillaceae</taxon>
        <taxon>Priestia</taxon>
    </lineage>
</organism>
<dbReference type="OrthoDB" id="5292888at2"/>
<dbReference type="PROSITE" id="PS51186">
    <property type="entry name" value="GNAT"/>
    <property type="match status" value="1"/>
</dbReference>
<dbReference type="InterPro" id="IPR000182">
    <property type="entry name" value="GNAT_dom"/>
</dbReference>
<dbReference type="InterPro" id="IPR016181">
    <property type="entry name" value="Acyl_CoA_acyltransferase"/>
</dbReference>
<gene>
    <name evidence="2" type="ORF">AMD01_13320</name>
</gene>
<accession>A0A0M0L0S9</accession>
<evidence type="ECO:0000313" key="3">
    <source>
        <dbReference type="Proteomes" id="UP000037558"/>
    </source>
</evidence>
<dbReference type="PANTHER" id="PTHR43617">
    <property type="entry name" value="L-AMINO ACID N-ACETYLTRANSFERASE"/>
    <property type="match status" value="1"/>
</dbReference>
<dbReference type="Gene3D" id="3.40.630.30">
    <property type="match status" value="1"/>
</dbReference>
<evidence type="ECO:0000259" key="1">
    <source>
        <dbReference type="PROSITE" id="PS51186"/>
    </source>
</evidence>
<dbReference type="GO" id="GO:0016747">
    <property type="term" value="F:acyltransferase activity, transferring groups other than amino-acyl groups"/>
    <property type="evidence" value="ECO:0007669"/>
    <property type="project" value="InterPro"/>
</dbReference>
<dbReference type="EMBL" id="LILC01000016">
    <property type="protein sequence ID" value="KOO44263.1"/>
    <property type="molecule type" value="Genomic_DNA"/>
</dbReference>
<dbReference type="AlphaFoldDB" id="A0A0M0L0S9"/>
<reference evidence="3" key="1">
    <citation type="submission" date="2015-08" db="EMBL/GenBank/DDBJ databases">
        <title>Fjat-14210 dsm16467.</title>
        <authorList>
            <person name="Liu B."/>
            <person name="Wang J."/>
            <person name="Zhu Y."/>
            <person name="Liu G."/>
            <person name="Chen Q."/>
            <person name="Chen Z."/>
            <person name="Lan J."/>
            <person name="Che J."/>
            <person name="Ge C."/>
            <person name="Shi H."/>
            <person name="Pan Z."/>
            <person name="Liu X."/>
        </authorList>
    </citation>
    <scope>NUCLEOTIDE SEQUENCE [LARGE SCALE GENOMIC DNA]</scope>
    <source>
        <strain evidence="3">DSM 16467</strain>
    </source>
</reference>
<dbReference type="RefSeq" id="WP_053401917.1">
    <property type="nucleotide sequence ID" value="NZ_LILC01000016.1"/>
</dbReference>
<proteinExistence type="predicted"/>